<proteinExistence type="predicted"/>
<dbReference type="GO" id="GO:0019878">
    <property type="term" value="P:lysine biosynthetic process via aminoadipic acid"/>
    <property type="evidence" value="ECO:0007669"/>
    <property type="project" value="TreeGrafter"/>
</dbReference>
<dbReference type="GO" id="GO:0008897">
    <property type="term" value="F:holo-[acyl-carrier-protein] synthase activity"/>
    <property type="evidence" value="ECO:0007669"/>
    <property type="project" value="UniProtKB-EC"/>
</dbReference>
<evidence type="ECO:0000259" key="3">
    <source>
        <dbReference type="Pfam" id="PF22624"/>
    </source>
</evidence>
<feature type="domain" description="4'-phosphopantetheinyl transferase N-terminal" evidence="3">
    <location>
        <begin position="34"/>
        <end position="121"/>
    </location>
</feature>
<dbReference type="SUPFAM" id="SSF56214">
    <property type="entry name" value="4'-phosphopantetheinyl transferase"/>
    <property type="match status" value="2"/>
</dbReference>
<accession>A0A0G4LCV3</accession>
<dbReference type="GO" id="GO:0000287">
    <property type="term" value="F:magnesium ion binding"/>
    <property type="evidence" value="ECO:0007669"/>
    <property type="project" value="InterPro"/>
</dbReference>
<dbReference type="EC" id="2.7.8.7" evidence="1"/>
<evidence type="ECO:0000256" key="2">
    <source>
        <dbReference type="ARBA" id="ARBA00022679"/>
    </source>
</evidence>
<organism evidence="4 5">
    <name type="scientific">Verticillium longisporum</name>
    <name type="common">Verticillium dahliae var. longisporum</name>
    <dbReference type="NCBI Taxonomy" id="100787"/>
    <lineage>
        <taxon>Eukaryota</taxon>
        <taxon>Fungi</taxon>
        <taxon>Dikarya</taxon>
        <taxon>Ascomycota</taxon>
        <taxon>Pezizomycotina</taxon>
        <taxon>Sordariomycetes</taxon>
        <taxon>Hypocreomycetidae</taxon>
        <taxon>Glomerellales</taxon>
        <taxon>Plectosphaerellaceae</taxon>
        <taxon>Verticillium</taxon>
    </lineage>
</organism>
<dbReference type="PANTHER" id="PTHR12215">
    <property type="entry name" value="PHOSPHOPANTETHEINE TRANSFERASE"/>
    <property type="match status" value="1"/>
</dbReference>
<dbReference type="Proteomes" id="UP000045706">
    <property type="component" value="Unassembled WGS sequence"/>
</dbReference>
<evidence type="ECO:0000313" key="4">
    <source>
        <dbReference type="EMBL" id="CRK19535.1"/>
    </source>
</evidence>
<dbReference type="InterPro" id="IPR037143">
    <property type="entry name" value="4-PPantetheinyl_Trfase_dom_sf"/>
</dbReference>
<evidence type="ECO:0000256" key="1">
    <source>
        <dbReference type="ARBA" id="ARBA00013172"/>
    </source>
</evidence>
<sequence length="314" mass="34736">MSSSSSDRPHLVQWILDTRTLWPEATRTKDLEHAASRALALLTPDERAGVLRFYHVRDAKLSLGSHLLKRHAIARFCGVPWSRAVPIRDTPTAKPTWRDPAGREPLRFNVSHQDGLVALIAVHDDQDPGALEVDVGVDVVCTSERRVRDRATIAAEGWPHFVDVHADVLSPREVAYLQHGIMAPVHQLPGRPGDGASADEVADFQLRCFYALWCLREADLEFRGFRAPAAASGEEGGRLTVDEAEGTAVRQHEIYFEGTRVEDANVCLKSVGPDYMVCAAVRTPQRKEEGLALRLGDFELVRLEELVAFAEAAP</sequence>
<keyword evidence="2" id="KW-0808">Transferase</keyword>
<dbReference type="Pfam" id="PF22624">
    <property type="entry name" value="AASDHPPT_N"/>
    <property type="match status" value="1"/>
</dbReference>
<dbReference type="AlphaFoldDB" id="A0A0G4LCV3"/>
<gene>
    <name evidence="4" type="ORF">BN1723_011910</name>
</gene>
<reference evidence="5" key="1">
    <citation type="submission" date="2015-05" db="EMBL/GenBank/DDBJ databases">
        <authorList>
            <person name="Fogelqvist Johan"/>
        </authorList>
    </citation>
    <scope>NUCLEOTIDE SEQUENCE [LARGE SCALE GENOMIC DNA]</scope>
</reference>
<protein>
    <recommendedName>
        <fullName evidence="1">holo-[acyl-carrier-protein] synthase</fullName>
        <ecNumber evidence="1">2.7.8.7</ecNumber>
    </recommendedName>
</protein>
<dbReference type="InterPro" id="IPR050559">
    <property type="entry name" value="P-Pant_transferase_sf"/>
</dbReference>
<evidence type="ECO:0000313" key="5">
    <source>
        <dbReference type="Proteomes" id="UP000045706"/>
    </source>
</evidence>
<dbReference type="InterPro" id="IPR055066">
    <property type="entry name" value="AASDHPPT_N"/>
</dbReference>
<dbReference type="EMBL" id="CVQI01010113">
    <property type="protein sequence ID" value="CRK19535.1"/>
    <property type="molecule type" value="Genomic_DNA"/>
</dbReference>
<dbReference type="PANTHER" id="PTHR12215:SF10">
    <property type="entry name" value="L-AMINOADIPATE-SEMIALDEHYDE DEHYDROGENASE-PHOSPHOPANTETHEINYL TRANSFERASE"/>
    <property type="match status" value="1"/>
</dbReference>
<dbReference type="GO" id="GO:0005829">
    <property type="term" value="C:cytosol"/>
    <property type="evidence" value="ECO:0007669"/>
    <property type="project" value="TreeGrafter"/>
</dbReference>
<name>A0A0G4LCV3_VERLO</name>
<dbReference type="Gene3D" id="3.90.470.20">
    <property type="entry name" value="4'-phosphopantetheinyl transferase domain"/>
    <property type="match status" value="1"/>
</dbReference>